<keyword evidence="1" id="KW-0732">Signal</keyword>
<feature type="signal peptide" evidence="1">
    <location>
        <begin position="1"/>
        <end position="22"/>
    </location>
</feature>
<sequence length="428" mass="45993">MLKRSTLAGLATVLLSSTGILAADLQAPAPVPVPPPVEPCKATLIGPAYGGVIKANPNPTCFSAGPLGDLYVGGAVTGYAYTQTNPFASFSTPAAPNDRDRSARVDFSNLQGIIQKPEGAFQFYVQAGAYSIPQLGFPTLGTFTQTDLLFGPVPVAFGRIQINDEWSVQGGRMFTLIGTELLFTYQNLNINRGLLFVQENFINHGVQVNYSSGPLSVSLAGTDGFFSNEISWLTGNVAYKLDDYNTIGVNGGLNLGRTNALDRSPRYQFATPNFQQNSGIFNINYTYANGPWIVSPYFQFTNVERDERVGITSSASTYGGALLAAYSFNDIFSLAGRVEYTEQTGVRGGTTPNLLGFGPGSNAFSVTVTPTFTFDRYFFRVEYAHVELGGITRASVLDGGTIAPGTGFGRYGNRTSQDRYMVETGITF</sequence>
<dbReference type="Proteomes" id="UP001223420">
    <property type="component" value="Unassembled WGS sequence"/>
</dbReference>
<evidence type="ECO:0008006" key="4">
    <source>
        <dbReference type="Google" id="ProtNLM"/>
    </source>
</evidence>
<dbReference type="Pfam" id="PF07642">
    <property type="entry name" value="BBP2"/>
    <property type="match status" value="1"/>
</dbReference>
<dbReference type="SUPFAM" id="SSF56935">
    <property type="entry name" value="Porins"/>
    <property type="match status" value="1"/>
</dbReference>
<evidence type="ECO:0000256" key="1">
    <source>
        <dbReference type="SAM" id="SignalP"/>
    </source>
</evidence>
<name>A0AAJ1TY42_9HYPH</name>
<dbReference type="InterPro" id="IPR011486">
    <property type="entry name" value="BBP2"/>
</dbReference>
<comment type="caution">
    <text evidence="2">The sequence shown here is derived from an EMBL/GenBank/DDBJ whole genome shotgun (WGS) entry which is preliminary data.</text>
</comment>
<evidence type="ECO:0000313" key="3">
    <source>
        <dbReference type="Proteomes" id="UP001223420"/>
    </source>
</evidence>
<proteinExistence type="predicted"/>
<dbReference type="EMBL" id="JAUSWL010000010">
    <property type="protein sequence ID" value="MDQ0545828.1"/>
    <property type="molecule type" value="Genomic_DNA"/>
</dbReference>
<dbReference type="RefSeq" id="WP_230367311.1">
    <property type="nucleotide sequence ID" value="NZ_JAJALK010000011.1"/>
</dbReference>
<evidence type="ECO:0000313" key="2">
    <source>
        <dbReference type="EMBL" id="MDQ0545828.1"/>
    </source>
</evidence>
<organism evidence="2 3">
    <name type="scientific">Methylobacterium brachiatum</name>
    <dbReference type="NCBI Taxonomy" id="269660"/>
    <lineage>
        <taxon>Bacteria</taxon>
        <taxon>Pseudomonadati</taxon>
        <taxon>Pseudomonadota</taxon>
        <taxon>Alphaproteobacteria</taxon>
        <taxon>Hyphomicrobiales</taxon>
        <taxon>Methylobacteriaceae</taxon>
        <taxon>Methylobacterium</taxon>
    </lineage>
</organism>
<reference evidence="2" key="1">
    <citation type="submission" date="2023-07" db="EMBL/GenBank/DDBJ databases">
        <title>Genomic Encyclopedia of Type Strains, Phase IV (KMG-IV): sequencing the most valuable type-strain genomes for metagenomic binning, comparative biology and taxonomic classification.</title>
        <authorList>
            <person name="Goeker M."/>
        </authorList>
    </citation>
    <scope>NUCLEOTIDE SEQUENCE</scope>
    <source>
        <strain evidence="2">DSM 19569</strain>
    </source>
</reference>
<dbReference type="AlphaFoldDB" id="A0AAJ1TY42"/>
<gene>
    <name evidence="2" type="ORF">QO001_004775</name>
</gene>
<accession>A0AAJ1TY42</accession>
<protein>
    <recommendedName>
        <fullName evidence="4">Beta-barrel porin-2, OmpL-like. bbp2</fullName>
    </recommendedName>
</protein>
<feature type="chain" id="PRO_5042490697" description="Beta-barrel porin-2, OmpL-like. bbp2" evidence="1">
    <location>
        <begin position="23"/>
        <end position="428"/>
    </location>
</feature>